<reference evidence="2" key="2">
    <citation type="submission" date="2020-05" db="UniProtKB">
        <authorList>
            <consortium name="EnsemblMetazoa"/>
        </authorList>
    </citation>
    <scope>IDENTIFICATION</scope>
    <source>
        <strain evidence="2">wikel</strain>
    </source>
</reference>
<dbReference type="EMBL" id="ABJB010536954">
    <property type="status" value="NOT_ANNOTATED_CDS"/>
    <property type="molecule type" value="Genomic_DNA"/>
</dbReference>
<organism>
    <name type="scientific">Ixodes scapularis</name>
    <name type="common">Black-legged tick</name>
    <name type="synonym">Deer tick</name>
    <dbReference type="NCBI Taxonomy" id="6945"/>
    <lineage>
        <taxon>Eukaryota</taxon>
        <taxon>Metazoa</taxon>
        <taxon>Ecdysozoa</taxon>
        <taxon>Arthropoda</taxon>
        <taxon>Chelicerata</taxon>
        <taxon>Arachnida</taxon>
        <taxon>Acari</taxon>
        <taxon>Parasitiformes</taxon>
        <taxon>Ixodida</taxon>
        <taxon>Ixodoidea</taxon>
        <taxon>Ixodidae</taxon>
        <taxon>Ixodinae</taxon>
        <taxon>Ixodes</taxon>
    </lineage>
</organism>
<dbReference type="InParanoid" id="B7Q835"/>
<proteinExistence type="predicted"/>
<evidence type="ECO:0000313" key="1">
    <source>
        <dbReference type="EMBL" id="EEC15007.1"/>
    </source>
</evidence>
<evidence type="ECO:0000313" key="2">
    <source>
        <dbReference type="EnsemblMetazoa" id="ISCW011303-PA"/>
    </source>
</evidence>
<dbReference type="EMBL" id="DS880154">
    <property type="protein sequence ID" value="EEC15007.1"/>
    <property type="molecule type" value="Genomic_DNA"/>
</dbReference>
<keyword evidence="3" id="KW-1185">Reference proteome</keyword>
<dbReference type="EnsemblMetazoa" id="ISCW011303-RA">
    <property type="protein sequence ID" value="ISCW011303-PA"/>
    <property type="gene ID" value="ISCW011303"/>
</dbReference>
<reference evidence="1 3" key="1">
    <citation type="submission" date="2008-03" db="EMBL/GenBank/DDBJ databases">
        <title>Annotation of Ixodes scapularis.</title>
        <authorList>
            <consortium name="Ixodes scapularis Genome Project Consortium"/>
            <person name="Caler E."/>
            <person name="Hannick L.I."/>
            <person name="Bidwell S."/>
            <person name="Joardar V."/>
            <person name="Thiagarajan M."/>
            <person name="Amedeo P."/>
            <person name="Galinsky K.J."/>
            <person name="Schobel S."/>
            <person name="Inman J."/>
            <person name="Hostetler J."/>
            <person name="Miller J."/>
            <person name="Hammond M."/>
            <person name="Megy K."/>
            <person name="Lawson D."/>
            <person name="Kodira C."/>
            <person name="Sutton G."/>
            <person name="Meyer J."/>
            <person name="Hill C.A."/>
            <person name="Birren B."/>
            <person name="Nene V."/>
            <person name="Collins F."/>
            <person name="Alarcon-Chaidez F."/>
            <person name="Wikel S."/>
            <person name="Strausberg R."/>
        </authorList>
    </citation>
    <scope>NUCLEOTIDE SEQUENCE [LARGE SCALE GENOMIC DNA]</scope>
    <source>
        <strain evidence="3">Wikel</strain>
        <strain evidence="1">Wikel colony</strain>
    </source>
</reference>
<gene>
    <name evidence="1" type="ORF">IscW_ISCW011303</name>
</gene>
<dbReference type="VEuPathDB" id="VectorBase:ISCI011303"/>
<accession>B7Q835</accession>
<dbReference type="AlphaFoldDB" id="B7Q835"/>
<dbReference type="HOGENOM" id="CLU_2294737_0_0_1"/>
<sequence length="101" mass="11689">MYIISTHCYAARLAFVQQLTVPVRTKKHAPVRITANVSVKTTPRLTPRKNTMWRHESCTPNRILQNSVLTVLGDSGHAKFRRKHKQLCRQIPENRKMAINK</sequence>
<evidence type="ECO:0000313" key="3">
    <source>
        <dbReference type="Proteomes" id="UP000001555"/>
    </source>
</evidence>
<dbReference type="PaxDb" id="6945-B7Q835"/>
<name>B7Q835_IXOSC</name>
<protein>
    <submittedName>
        <fullName evidence="1 2">Uncharacterized protein</fullName>
    </submittedName>
</protein>
<dbReference type="Proteomes" id="UP000001555">
    <property type="component" value="Unassembled WGS sequence"/>
</dbReference>
<dbReference type="VEuPathDB" id="VectorBase:ISCW011303"/>